<dbReference type="AlphaFoldDB" id="A0A8T0N0C8"/>
<feature type="compositionally biased region" description="Basic residues" evidence="1">
    <location>
        <begin position="35"/>
        <end position="50"/>
    </location>
</feature>
<proteinExistence type="predicted"/>
<dbReference type="Proteomes" id="UP000823388">
    <property type="component" value="Chromosome 9N"/>
</dbReference>
<reference evidence="2" key="1">
    <citation type="submission" date="2020-05" db="EMBL/GenBank/DDBJ databases">
        <title>WGS assembly of Panicum virgatum.</title>
        <authorList>
            <person name="Lovell J.T."/>
            <person name="Jenkins J."/>
            <person name="Shu S."/>
            <person name="Juenger T.E."/>
            <person name="Schmutz J."/>
        </authorList>
    </citation>
    <scope>NUCLEOTIDE SEQUENCE</scope>
    <source>
        <strain evidence="2">AP13</strain>
    </source>
</reference>
<comment type="caution">
    <text evidence="2">The sequence shown here is derived from an EMBL/GenBank/DDBJ whole genome shotgun (WGS) entry which is preliminary data.</text>
</comment>
<feature type="region of interest" description="Disordered" evidence="1">
    <location>
        <begin position="1"/>
        <end position="96"/>
    </location>
</feature>
<gene>
    <name evidence="2" type="ORF">PVAP13_9NG816800</name>
</gene>
<evidence type="ECO:0000313" key="2">
    <source>
        <dbReference type="EMBL" id="KAG2542850.1"/>
    </source>
</evidence>
<name>A0A8T0N0C8_PANVG</name>
<sequence>MQKTPAKLLSSTFTPSPSHSISFSPPTPPLLPPPVRRRPGARGGGRRRRRPLELVTAAPGSRGLRARRRPWSSRTRSPPPLEPADSTLAAAPRVRGLRGLLRGVPEEEEERGGRHHCGRGINWRRRSQFLAPAARRPRSAALGSPPVPVSSKKTPTAGRAPPRMVSRRRAGSCTKRCSTLGPATAAKVKPAYDAPRVPVWVSDERDDRVVAPLQRARPSTAGQRGLRVKEARSPSLPSPAPASSTPRGSVATVLDMEDPCRCLTP</sequence>
<keyword evidence="3" id="KW-1185">Reference proteome</keyword>
<feature type="compositionally biased region" description="Low complexity" evidence="1">
    <location>
        <begin position="132"/>
        <end position="156"/>
    </location>
</feature>
<organism evidence="2 3">
    <name type="scientific">Panicum virgatum</name>
    <name type="common">Blackwell switchgrass</name>
    <dbReference type="NCBI Taxonomy" id="38727"/>
    <lineage>
        <taxon>Eukaryota</taxon>
        <taxon>Viridiplantae</taxon>
        <taxon>Streptophyta</taxon>
        <taxon>Embryophyta</taxon>
        <taxon>Tracheophyta</taxon>
        <taxon>Spermatophyta</taxon>
        <taxon>Magnoliopsida</taxon>
        <taxon>Liliopsida</taxon>
        <taxon>Poales</taxon>
        <taxon>Poaceae</taxon>
        <taxon>PACMAD clade</taxon>
        <taxon>Panicoideae</taxon>
        <taxon>Panicodae</taxon>
        <taxon>Paniceae</taxon>
        <taxon>Panicinae</taxon>
        <taxon>Panicum</taxon>
        <taxon>Panicum sect. Hiantes</taxon>
    </lineage>
</organism>
<dbReference type="EMBL" id="CM029054">
    <property type="protein sequence ID" value="KAG2542850.1"/>
    <property type="molecule type" value="Genomic_DNA"/>
</dbReference>
<feature type="region of interest" description="Disordered" evidence="1">
    <location>
        <begin position="132"/>
        <end position="178"/>
    </location>
</feature>
<accession>A0A8T0N0C8</accession>
<feature type="compositionally biased region" description="Pro residues" evidence="1">
    <location>
        <begin position="25"/>
        <end position="34"/>
    </location>
</feature>
<feature type="region of interest" description="Disordered" evidence="1">
    <location>
        <begin position="201"/>
        <end position="252"/>
    </location>
</feature>
<feature type="compositionally biased region" description="Low complexity" evidence="1">
    <location>
        <begin position="10"/>
        <end position="24"/>
    </location>
</feature>
<evidence type="ECO:0000256" key="1">
    <source>
        <dbReference type="SAM" id="MobiDB-lite"/>
    </source>
</evidence>
<protein>
    <submittedName>
        <fullName evidence="2">Uncharacterized protein</fullName>
    </submittedName>
</protein>
<evidence type="ECO:0000313" key="3">
    <source>
        <dbReference type="Proteomes" id="UP000823388"/>
    </source>
</evidence>